<evidence type="ECO:0000313" key="4">
    <source>
        <dbReference type="Proteomes" id="UP000256409"/>
    </source>
</evidence>
<name>A0A317YS22_STAPS</name>
<dbReference type="Proteomes" id="UP000246800">
    <property type="component" value="Unassembled WGS sequence"/>
</dbReference>
<evidence type="ECO:0000313" key="2">
    <source>
        <dbReference type="EMBL" id="REA81030.1"/>
    </source>
</evidence>
<dbReference type="AlphaFoldDB" id="A0A317YS22"/>
<proteinExistence type="predicted"/>
<reference evidence="1 3" key="1">
    <citation type="journal article" date="2018" name="Vet. Microbiol.">
        <title>Clonal diversity and geographic distribution of methicillin-resistant Staphylococcus pseudintermedius from Australian animals: Discovery of novel sequence types.</title>
        <authorList>
            <person name="Worthing K.A."/>
            <person name="Abraham S."/>
            <person name="Coombs G.W."/>
            <person name="Pang S."/>
            <person name="Saputra S."/>
            <person name="Jordan D."/>
            <person name="Trott D.J."/>
            <person name="Norris J.M."/>
        </authorList>
    </citation>
    <scope>NUCLEOTIDE SEQUENCE [LARGE SCALE GENOMIC DNA]</scope>
    <source>
        <strain evidence="1 3">ST525 1</strain>
    </source>
</reference>
<protein>
    <submittedName>
        <fullName evidence="1">Uncharacterized protein</fullName>
    </submittedName>
</protein>
<evidence type="ECO:0000313" key="3">
    <source>
        <dbReference type="Proteomes" id="UP000246800"/>
    </source>
</evidence>
<evidence type="ECO:0000313" key="1">
    <source>
        <dbReference type="EMBL" id="PWZ75889.1"/>
    </source>
</evidence>
<accession>A0A317YS22</accession>
<dbReference type="Proteomes" id="UP000256409">
    <property type="component" value="Unassembled WGS sequence"/>
</dbReference>
<gene>
    <name evidence="1" type="ORF">DD902_04300</name>
    <name evidence="2" type="ORF">DV961_08375</name>
</gene>
<reference evidence="4" key="3">
    <citation type="journal article" date="2018" name="Vet. Microbiol.">
        <title>Molecular epidemiology of methicillin-resistant staphylococci amongst veterinary personnel, personnel-owned pets, patients and the hospital environment of two companion animal veterinary hospitals.</title>
        <authorList>
            <person name="Worthing K.A."/>
            <person name="Brown J."/>
            <person name="Gerber L."/>
            <person name="Abraham S."/>
            <person name="Trott D."/>
            <person name="Norris J.M."/>
        </authorList>
    </citation>
    <scope>NUCLEOTIDE SEQUENCE [LARGE SCALE GENOMIC DNA]</scope>
    <source>
        <strain evidence="4">ST496-2</strain>
    </source>
</reference>
<sequence>MTKVNLKKFNQDREGNFVDTNESVAIEIEAIRPRQFAALTKILNETQKDLQSNKDFQKTVGNLIENLTEGFDFEDIFRSEEFNVFDILNALGFLIEEVPQRTTEILSVTSGISQDYLELQDMDTYFEIAEAVIEVNDIEKIVKRVQSLSRKLGKALAFMKPKTPEEQMKNTNK</sequence>
<dbReference type="RefSeq" id="WP_110168665.1">
    <property type="nucleotide sequence ID" value="NZ_BAAFHQ010000006.1"/>
</dbReference>
<dbReference type="EMBL" id="QQPC01000054">
    <property type="protein sequence ID" value="REA81030.1"/>
    <property type="molecule type" value="Genomic_DNA"/>
</dbReference>
<dbReference type="EMBL" id="QEIT01000021">
    <property type="protein sequence ID" value="PWZ75889.1"/>
    <property type="molecule type" value="Genomic_DNA"/>
</dbReference>
<dbReference type="OrthoDB" id="2403785at2"/>
<reference evidence="2" key="2">
    <citation type="journal article" date="2018" name="Vet. Microbiol.">
        <title>Methicillin-resistant staphylococci amongst veterinary personnel, personnel-owned pets, patients and the hospital environment of two small animal veterinary hospitals.</title>
        <authorList>
            <person name="Worthing K.A."/>
            <person name="Brown J."/>
            <person name="Gerber L."/>
            <person name="Abraham S."/>
            <person name="Trott D."/>
            <person name="Norris J.M."/>
        </authorList>
    </citation>
    <scope>NUCLEOTIDE SEQUENCE</scope>
    <source>
        <strain evidence="2">ST496-2</strain>
    </source>
</reference>
<organism evidence="1 3">
    <name type="scientific">Staphylococcus pseudintermedius</name>
    <dbReference type="NCBI Taxonomy" id="283734"/>
    <lineage>
        <taxon>Bacteria</taxon>
        <taxon>Bacillati</taxon>
        <taxon>Bacillota</taxon>
        <taxon>Bacilli</taxon>
        <taxon>Bacillales</taxon>
        <taxon>Staphylococcaceae</taxon>
        <taxon>Staphylococcus</taxon>
        <taxon>Staphylococcus intermedius group</taxon>
    </lineage>
</organism>
<comment type="caution">
    <text evidence="1">The sequence shown here is derived from an EMBL/GenBank/DDBJ whole genome shotgun (WGS) entry which is preliminary data.</text>
</comment>